<accession>A0A1M7L4R3</accession>
<dbReference type="Proteomes" id="UP000184513">
    <property type="component" value="Unassembled WGS sequence"/>
</dbReference>
<organism evidence="1 2">
    <name type="scientific">Cyclobacterium lianum</name>
    <dbReference type="NCBI Taxonomy" id="388280"/>
    <lineage>
        <taxon>Bacteria</taxon>
        <taxon>Pseudomonadati</taxon>
        <taxon>Bacteroidota</taxon>
        <taxon>Cytophagia</taxon>
        <taxon>Cytophagales</taxon>
        <taxon>Cyclobacteriaceae</taxon>
        <taxon>Cyclobacterium</taxon>
    </lineage>
</organism>
<protein>
    <recommendedName>
        <fullName evidence="3">CHRD domain-containing protein</fullName>
    </recommendedName>
</protein>
<evidence type="ECO:0000313" key="2">
    <source>
        <dbReference type="Proteomes" id="UP000184513"/>
    </source>
</evidence>
<gene>
    <name evidence="1" type="ORF">SAMN04488057_103104</name>
</gene>
<dbReference type="STRING" id="388280.SAMN04488057_103104"/>
<dbReference type="PROSITE" id="PS51257">
    <property type="entry name" value="PROKAR_LIPOPROTEIN"/>
    <property type="match status" value="1"/>
</dbReference>
<dbReference type="OrthoDB" id="1451403at2"/>
<dbReference type="AlphaFoldDB" id="A0A1M7L4R3"/>
<reference evidence="1 2" key="1">
    <citation type="submission" date="2016-11" db="EMBL/GenBank/DDBJ databases">
        <authorList>
            <person name="Jaros S."/>
            <person name="Januszkiewicz K."/>
            <person name="Wedrychowicz H."/>
        </authorList>
    </citation>
    <scope>NUCLEOTIDE SEQUENCE [LARGE SCALE GENOMIC DNA]</scope>
    <source>
        <strain evidence="1 2">CGMCC 1.6102</strain>
    </source>
</reference>
<dbReference type="RefSeq" id="WP_073093467.1">
    <property type="nucleotide sequence ID" value="NZ_FRCY01000003.1"/>
</dbReference>
<keyword evidence="2" id="KW-1185">Reference proteome</keyword>
<dbReference type="EMBL" id="FRCY01000003">
    <property type="protein sequence ID" value="SHM72884.1"/>
    <property type="molecule type" value="Genomic_DNA"/>
</dbReference>
<proteinExistence type="predicted"/>
<sequence>MKYTLICALLLCGITSCEQDPIRPDDNRISYDLYQSSDFNFDGKATFQELENGDIELLVELFGAPSADPYFYTGHLHFGSFDQAEAPIAHLLNPIDSRTLSSRTIIGRLSDGSDLNVEDLIDFDGHIKIHLADQGPDYNIILASGNIGKNDNSREAFNSSKLSLCVPHFPDSSY</sequence>
<evidence type="ECO:0000313" key="1">
    <source>
        <dbReference type="EMBL" id="SHM72884.1"/>
    </source>
</evidence>
<name>A0A1M7L4R3_9BACT</name>
<evidence type="ECO:0008006" key="3">
    <source>
        <dbReference type="Google" id="ProtNLM"/>
    </source>
</evidence>